<feature type="region of interest" description="Disordered" evidence="1">
    <location>
        <begin position="18"/>
        <end position="52"/>
    </location>
</feature>
<evidence type="ECO:0000313" key="3">
    <source>
        <dbReference type="Proteomes" id="UP000298652"/>
    </source>
</evidence>
<organism evidence="2 3">
    <name type="scientific">Setaria viridis</name>
    <name type="common">Green bristlegrass</name>
    <name type="synonym">Setaria italica subsp. viridis</name>
    <dbReference type="NCBI Taxonomy" id="4556"/>
    <lineage>
        <taxon>Eukaryota</taxon>
        <taxon>Viridiplantae</taxon>
        <taxon>Streptophyta</taxon>
        <taxon>Embryophyta</taxon>
        <taxon>Tracheophyta</taxon>
        <taxon>Spermatophyta</taxon>
        <taxon>Magnoliopsida</taxon>
        <taxon>Liliopsida</taxon>
        <taxon>Poales</taxon>
        <taxon>Poaceae</taxon>
        <taxon>PACMAD clade</taxon>
        <taxon>Panicoideae</taxon>
        <taxon>Panicodae</taxon>
        <taxon>Paniceae</taxon>
        <taxon>Cenchrinae</taxon>
        <taxon>Setaria</taxon>
    </lineage>
</organism>
<accession>A0A4U6VEV2</accession>
<evidence type="ECO:0000256" key="1">
    <source>
        <dbReference type="SAM" id="MobiDB-lite"/>
    </source>
</evidence>
<proteinExistence type="predicted"/>
<protein>
    <submittedName>
        <fullName evidence="2">Uncharacterized protein</fullName>
    </submittedName>
</protein>
<dbReference type="AlphaFoldDB" id="A0A4U6VEV2"/>
<dbReference type="OMA" id="MEWRKVE"/>
<name>A0A4U6VEV2_SETVI</name>
<gene>
    <name evidence="2" type="ORF">SEVIR_3G297900v2</name>
</gene>
<dbReference type="Proteomes" id="UP000298652">
    <property type="component" value="Chromosome 3"/>
</dbReference>
<keyword evidence="3" id="KW-1185">Reference proteome</keyword>
<dbReference type="Gramene" id="TKW28040">
    <property type="protein sequence ID" value="TKW28040"/>
    <property type="gene ID" value="SEVIR_3G297900v2"/>
</dbReference>
<evidence type="ECO:0000313" key="2">
    <source>
        <dbReference type="EMBL" id="TKW28040.1"/>
    </source>
</evidence>
<dbReference type="EMBL" id="CM016554">
    <property type="protein sequence ID" value="TKW28040.1"/>
    <property type="molecule type" value="Genomic_DNA"/>
</dbReference>
<reference evidence="2" key="1">
    <citation type="submission" date="2019-03" db="EMBL/GenBank/DDBJ databases">
        <title>WGS assembly of Setaria viridis.</title>
        <authorList>
            <person name="Huang P."/>
            <person name="Jenkins J."/>
            <person name="Grimwood J."/>
            <person name="Barry K."/>
            <person name="Healey A."/>
            <person name="Mamidi S."/>
            <person name="Sreedasyam A."/>
            <person name="Shu S."/>
            <person name="Feldman M."/>
            <person name="Wu J."/>
            <person name="Yu Y."/>
            <person name="Chen C."/>
            <person name="Johnson J."/>
            <person name="Rokhsar D."/>
            <person name="Baxter I."/>
            <person name="Schmutz J."/>
            <person name="Brutnell T."/>
            <person name="Kellogg E."/>
        </authorList>
    </citation>
    <scope>NUCLEOTIDE SEQUENCE [LARGE SCALE GENOMIC DNA]</scope>
</reference>
<sequence length="118" mass="12886">MGQSGTGREMQMEWRKVEAAEGARRPSCRTMRPSACGRPLLRAPSDTRLGSGWRRVREPQVRACVAAAGLSQIQDDARLDSVWSSGRRMSPQQARATHHGHPLLILCSGHMTGGPNPT</sequence>